<dbReference type="GO" id="GO:0005829">
    <property type="term" value="C:cytosol"/>
    <property type="evidence" value="ECO:0007669"/>
    <property type="project" value="TreeGrafter"/>
</dbReference>
<dbReference type="Gene3D" id="3.30.420.40">
    <property type="match status" value="2"/>
</dbReference>
<dbReference type="InterPro" id="IPR022496">
    <property type="entry name" value="T6A_TsaB"/>
</dbReference>
<dbReference type="Pfam" id="PF00814">
    <property type="entry name" value="TsaD"/>
    <property type="match status" value="1"/>
</dbReference>
<dbReference type="PANTHER" id="PTHR11735">
    <property type="entry name" value="TRNA N6-ADENOSINE THREONYLCARBAMOYLTRANSFERASE"/>
    <property type="match status" value="1"/>
</dbReference>
<comment type="subcellular location">
    <subcellularLocation>
        <location evidence="1">Cytoplasm</location>
    </subcellularLocation>
</comment>
<dbReference type="AlphaFoldDB" id="A0A8E4EZ01"/>
<accession>A0A8E4EZ01</accession>
<evidence type="ECO:0000256" key="2">
    <source>
        <dbReference type="ARBA" id="ARBA00010493"/>
    </source>
</evidence>
<evidence type="ECO:0000256" key="1">
    <source>
        <dbReference type="ARBA" id="ARBA00004496"/>
    </source>
</evidence>
<dbReference type="PANTHER" id="PTHR11735:SF11">
    <property type="entry name" value="TRNA THREONYLCARBAMOYLADENOSINE BIOSYNTHESIS PROTEIN TSAB"/>
    <property type="match status" value="1"/>
</dbReference>
<evidence type="ECO:0000259" key="7">
    <source>
        <dbReference type="Pfam" id="PF00814"/>
    </source>
</evidence>
<evidence type="ECO:0000256" key="6">
    <source>
        <dbReference type="ARBA" id="ARBA00032446"/>
    </source>
</evidence>
<gene>
    <name evidence="8" type="primary">tsaB</name>
    <name evidence="8" type="ORF">PROFFT_A_05090</name>
</gene>
<dbReference type="InterPro" id="IPR043129">
    <property type="entry name" value="ATPase_NBD"/>
</dbReference>
<proteinExistence type="inferred from homology"/>
<keyword evidence="5" id="KW-0819">tRNA processing</keyword>
<dbReference type="GO" id="GO:0002949">
    <property type="term" value="P:tRNA threonylcarbamoyladenosine modification"/>
    <property type="evidence" value="ECO:0007669"/>
    <property type="project" value="InterPro"/>
</dbReference>
<dbReference type="NCBIfam" id="TIGR03725">
    <property type="entry name" value="T6A_YeaZ"/>
    <property type="match status" value="1"/>
</dbReference>
<reference evidence="8" key="1">
    <citation type="submission" date="2020-10" db="EMBL/GenBank/DDBJ databases">
        <authorList>
            <person name="Szabo G."/>
        </authorList>
    </citation>
    <scope>NUCLEOTIDE SEQUENCE</scope>
    <source>
        <strain evidence="8">PROFFT</strain>
    </source>
</reference>
<organism evidence="8 9">
    <name type="scientific">Candidatus Profftia tarda</name>
    <dbReference type="NCBI Taxonomy" id="1177216"/>
    <lineage>
        <taxon>Bacteria</taxon>
        <taxon>Pseudomonadati</taxon>
        <taxon>Pseudomonadota</taxon>
        <taxon>Gammaproteobacteria</taxon>
        <taxon>Enterobacterales</taxon>
        <taxon>Enterobacteriaceae</taxon>
        <taxon>Candidatus Profftia</taxon>
    </lineage>
</organism>
<dbReference type="SUPFAM" id="SSF53067">
    <property type="entry name" value="Actin-like ATPase domain"/>
    <property type="match status" value="2"/>
</dbReference>
<evidence type="ECO:0000256" key="4">
    <source>
        <dbReference type="ARBA" id="ARBA00022490"/>
    </source>
</evidence>
<keyword evidence="4" id="KW-0963">Cytoplasm</keyword>
<comment type="similarity">
    <text evidence="2">Belongs to the KAE1 / TsaD family. TsaB subfamily.</text>
</comment>
<sequence>MFSEVGISMRILAIDTTTESCSVAIWNNGKKHAISEVCPREHTRLVLPMVQQVLIESGILLNQLNALIFARGPGSFTGVRIGISIAQGLAMGANLPMISISTLATLAQGVFRLTGATKVLSAIDARMGEVYWGQYQRDNDGIWVGESTEIVLNPACINKHIISLRGEWAIAGTGWVNYPSMVSKIPIKLIDEKIVFPQAEDMLQLALMDFSLGKFIAVEKAKPYYLRNEKIWQKKSSRK</sequence>
<dbReference type="KEGG" id="ptf:PROFFT_A_05090"/>
<dbReference type="EMBL" id="LR890047">
    <property type="protein sequence ID" value="CAD6511650.1"/>
    <property type="molecule type" value="Genomic_DNA"/>
</dbReference>
<evidence type="ECO:0000256" key="5">
    <source>
        <dbReference type="ARBA" id="ARBA00022694"/>
    </source>
</evidence>
<feature type="domain" description="Gcp-like" evidence="7">
    <location>
        <begin position="36"/>
        <end position="140"/>
    </location>
</feature>
<evidence type="ECO:0000313" key="8">
    <source>
        <dbReference type="EMBL" id="CAD6511650.1"/>
    </source>
</evidence>
<dbReference type="FunFam" id="3.30.420.40:FF:000097">
    <property type="entry name" value="tRNA threonylcarbamoyladenosine biosynthesis protein TsaB"/>
    <property type="match status" value="1"/>
</dbReference>
<dbReference type="Proteomes" id="UP000683585">
    <property type="component" value="Chromosome"/>
</dbReference>
<dbReference type="InterPro" id="IPR000905">
    <property type="entry name" value="Gcp-like_dom"/>
</dbReference>
<protein>
    <recommendedName>
        <fullName evidence="3">tRNA threonylcarbamoyladenosine biosynthesis protein TsaB</fullName>
    </recommendedName>
    <alternativeName>
        <fullName evidence="6">t(6)A37 threonylcarbamoyladenosine biosynthesis protein TsaB</fullName>
    </alternativeName>
</protein>
<dbReference type="CDD" id="cd24032">
    <property type="entry name" value="ASKHA_NBD_TsaB"/>
    <property type="match status" value="1"/>
</dbReference>
<name>A0A8E4EZ01_9ENTR</name>
<evidence type="ECO:0000256" key="3">
    <source>
        <dbReference type="ARBA" id="ARBA00019012"/>
    </source>
</evidence>
<keyword evidence="9" id="KW-1185">Reference proteome</keyword>
<evidence type="ECO:0000313" key="9">
    <source>
        <dbReference type="Proteomes" id="UP000683585"/>
    </source>
</evidence>